<comment type="caution">
    <text evidence="5">Lacks conserved residue(s) required for the propagation of feature annotation.</text>
</comment>
<reference evidence="7" key="1">
    <citation type="submission" date="2023-03" db="UniProtKB">
        <authorList>
            <consortium name="EnsemblPlants"/>
        </authorList>
    </citation>
    <scope>IDENTIFICATION</scope>
</reference>
<keyword evidence="4" id="KW-0539">Nucleus</keyword>
<dbReference type="Gramene" id="MELO3C020907.2.1">
    <property type="protein sequence ID" value="MELO3C020907.2.1"/>
    <property type="gene ID" value="MELO3C020907.2"/>
</dbReference>
<dbReference type="AlphaFoldDB" id="A0A9I9DML3"/>
<evidence type="ECO:0000256" key="5">
    <source>
        <dbReference type="PROSITE-ProRule" id="PRU01191"/>
    </source>
</evidence>
<sequence length="517" mass="58289">MDTLLRLVNDLGSSDQYSYNNNSSSSSKNSSDRNHYNYYLQNPQSQECFNNSFMEDEDHFSASSSSSHHHHHQLRQLQCSTTTTSTTSTVVGLMAKLLYLDDGLSAAAPVDHDLNFELSEEWASTVLLQTAIAIVNKNTTRIQHLMWVLNELGSPYGDIDQKLAFYFLQGMFSRVTDSGAKCYRTLAAALEKQSCFGSMRRMVLKFEEVSPWMRFGHVASNGSLMEALRGEKKLHIIDIPGSYSSFCTQWPTFIEALATQSDQTPHLTLTTLVAAKSEGTLRAHKKLMKEISRRLEKFARLMGISFKFKPIFHYGDVSHFDFTHLPLKHDEAVAVNCSGALRSVAPLHNRRDFLISLFRSLRPKIITVVEEEADLNADGGADDFFKHLQECLRWFRLYFDSLDGSFPIVTDERLMLERAAGRSVVDLLACGLAESVERRETAVRWTRRLHDGGFKPVSFSEDVNDDVRALLRRYKDGWTVMDGDGAGAGMFLAWKGQPVVWAAAWVPGQVDGEKTHV</sequence>
<dbReference type="EnsemblPlants" id="MELO3C020907.2.1">
    <property type="protein sequence ID" value="MELO3C020907.2.1"/>
    <property type="gene ID" value="MELO3C020907.2"/>
</dbReference>
<dbReference type="InterPro" id="IPR005202">
    <property type="entry name" value="TF_GRAS"/>
</dbReference>
<keyword evidence="2" id="KW-0805">Transcription regulation</keyword>
<proteinExistence type="inferred from homology"/>
<dbReference type="PROSITE" id="PS50985">
    <property type="entry name" value="GRAS"/>
    <property type="match status" value="1"/>
</dbReference>
<evidence type="ECO:0000256" key="6">
    <source>
        <dbReference type="SAM" id="MobiDB-lite"/>
    </source>
</evidence>
<dbReference type="Pfam" id="PF03514">
    <property type="entry name" value="GRAS"/>
    <property type="match status" value="1"/>
</dbReference>
<feature type="short sequence motif" description="VHIID" evidence="5">
    <location>
        <begin position="234"/>
        <end position="238"/>
    </location>
</feature>
<organism evidence="7">
    <name type="scientific">Cucumis melo</name>
    <name type="common">Muskmelon</name>
    <dbReference type="NCBI Taxonomy" id="3656"/>
    <lineage>
        <taxon>Eukaryota</taxon>
        <taxon>Viridiplantae</taxon>
        <taxon>Streptophyta</taxon>
        <taxon>Embryophyta</taxon>
        <taxon>Tracheophyta</taxon>
        <taxon>Spermatophyta</taxon>
        <taxon>Magnoliopsida</taxon>
        <taxon>eudicotyledons</taxon>
        <taxon>Gunneridae</taxon>
        <taxon>Pentapetalae</taxon>
        <taxon>rosids</taxon>
        <taxon>fabids</taxon>
        <taxon>Cucurbitales</taxon>
        <taxon>Cucurbitaceae</taxon>
        <taxon>Benincaseae</taxon>
        <taxon>Cucumis</taxon>
    </lineage>
</organism>
<comment type="subcellular location">
    <subcellularLocation>
        <location evidence="1">Nucleus</location>
    </subcellularLocation>
</comment>
<name>A0A9I9DML3_CUCME</name>
<evidence type="ECO:0000256" key="1">
    <source>
        <dbReference type="ARBA" id="ARBA00004123"/>
    </source>
</evidence>
<protein>
    <recommendedName>
        <fullName evidence="8">Protein SHORT-ROOT-like</fullName>
    </recommendedName>
</protein>
<feature type="region of interest" description="Disordered" evidence="6">
    <location>
        <begin position="16"/>
        <end position="37"/>
    </location>
</feature>
<feature type="compositionally biased region" description="Low complexity" evidence="6">
    <location>
        <begin position="16"/>
        <end position="29"/>
    </location>
</feature>
<keyword evidence="3" id="KW-0804">Transcription</keyword>
<accession>A0A9I9DML3</accession>
<evidence type="ECO:0008006" key="8">
    <source>
        <dbReference type="Google" id="ProtNLM"/>
    </source>
</evidence>
<feature type="region of interest" description="SAW" evidence="5">
    <location>
        <begin position="429"/>
        <end position="506"/>
    </location>
</feature>
<evidence type="ECO:0000313" key="7">
    <source>
        <dbReference type="EnsemblPlants" id="MELO3C020907.2.1"/>
    </source>
</evidence>
<evidence type="ECO:0000256" key="2">
    <source>
        <dbReference type="ARBA" id="ARBA00023015"/>
    </source>
</evidence>
<comment type="similarity">
    <text evidence="5">Belongs to the GRAS family.</text>
</comment>
<dbReference type="PANTHER" id="PTHR31636">
    <property type="entry name" value="OSJNBA0084A10.13 PROTEIN-RELATED"/>
    <property type="match status" value="1"/>
</dbReference>
<dbReference type="GO" id="GO:0005634">
    <property type="term" value="C:nucleus"/>
    <property type="evidence" value="ECO:0007669"/>
    <property type="project" value="UniProtKB-SubCell"/>
</dbReference>
<evidence type="ECO:0000256" key="4">
    <source>
        <dbReference type="ARBA" id="ARBA00023242"/>
    </source>
</evidence>
<evidence type="ECO:0000256" key="3">
    <source>
        <dbReference type="ARBA" id="ARBA00023163"/>
    </source>
</evidence>